<name>A0A913ZJC0_PATMI</name>
<feature type="region of interest" description="Disordered" evidence="1">
    <location>
        <begin position="237"/>
        <end position="256"/>
    </location>
</feature>
<keyword evidence="2" id="KW-0472">Membrane</keyword>
<feature type="chain" id="PRO_5036781418" evidence="3">
    <location>
        <begin position="22"/>
        <end position="256"/>
    </location>
</feature>
<proteinExistence type="predicted"/>
<dbReference type="Proteomes" id="UP000887568">
    <property type="component" value="Unplaced"/>
</dbReference>
<evidence type="ECO:0000256" key="1">
    <source>
        <dbReference type="SAM" id="MobiDB-lite"/>
    </source>
</evidence>
<organism evidence="4 5">
    <name type="scientific">Patiria miniata</name>
    <name type="common">Bat star</name>
    <name type="synonym">Asterina miniata</name>
    <dbReference type="NCBI Taxonomy" id="46514"/>
    <lineage>
        <taxon>Eukaryota</taxon>
        <taxon>Metazoa</taxon>
        <taxon>Echinodermata</taxon>
        <taxon>Eleutherozoa</taxon>
        <taxon>Asterozoa</taxon>
        <taxon>Asteroidea</taxon>
        <taxon>Valvatacea</taxon>
        <taxon>Valvatida</taxon>
        <taxon>Asterinidae</taxon>
        <taxon>Patiria</taxon>
    </lineage>
</organism>
<feature type="signal peptide" evidence="3">
    <location>
        <begin position="1"/>
        <end position="21"/>
    </location>
</feature>
<accession>A0A913ZJC0</accession>
<dbReference type="GeneID" id="119724458"/>
<keyword evidence="2" id="KW-0812">Transmembrane</keyword>
<protein>
    <submittedName>
        <fullName evidence="4">Uncharacterized protein</fullName>
    </submittedName>
</protein>
<keyword evidence="5" id="KW-1185">Reference proteome</keyword>
<dbReference type="OrthoDB" id="10173501at2759"/>
<dbReference type="EnsemblMetazoa" id="XM_038195521.1">
    <property type="protein sequence ID" value="XP_038051449.1"/>
    <property type="gene ID" value="LOC119724458"/>
</dbReference>
<keyword evidence="3" id="KW-0732">Signal</keyword>
<evidence type="ECO:0000256" key="3">
    <source>
        <dbReference type="SAM" id="SignalP"/>
    </source>
</evidence>
<keyword evidence="2" id="KW-1133">Transmembrane helix</keyword>
<reference evidence="4" key="1">
    <citation type="submission" date="2022-11" db="UniProtKB">
        <authorList>
            <consortium name="EnsemblMetazoa"/>
        </authorList>
    </citation>
    <scope>IDENTIFICATION</scope>
</reference>
<dbReference type="OMA" id="WITTSSW"/>
<sequence length="256" mass="27551">MKLLPVLAILLISCDVLSVQAGSEKPAIFKKWSACKKYTEYVMVVKDSDRSPGEKYYEREMKKGKTIQYYVCLPCTQCASGVRQLQPCMKYHDTNCSATECAVAGCVLDEMLHDCRLPGDPDEFPSISAMMDPCDPTKAPVNPTPIPPENPSIGSPQLTKWKKSSTPLPEEGTNGAAGGSQKVPNEPKLVESSGGKHGGGWGTLETVVSVIVVALTVNVTVVGMFVYYRRSKNVRLQSGRGRGTGSSSGGILETTV</sequence>
<evidence type="ECO:0000256" key="2">
    <source>
        <dbReference type="SAM" id="Phobius"/>
    </source>
</evidence>
<evidence type="ECO:0000313" key="5">
    <source>
        <dbReference type="Proteomes" id="UP000887568"/>
    </source>
</evidence>
<dbReference type="AlphaFoldDB" id="A0A913ZJC0"/>
<feature type="region of interest" description="Disordered" evidence="1">
    <location>
        <begin position="138"/>
        <end position="197"/>
    </location>
</feature>
<feature type="transmembrane region" description="Helical" evidence="2">
    <location>
        <begin position="207"/>
        <end position="228"/>
    </location>
</feature>
<dbReference type="RefSeq" id="XP_038051449.1">
    <property type="nucleotide sequence ID" value="XM_038195521.1"/>
</dbReference>
<evidence type="ECO:0000313" key="4">
    <source>
        <dbReference type="EnsemblMetazoa" id="XP_038051449.1"/>
    </source>
</evidence>